<dbReference type="EMBL" id="PIPR01000002">
    <property type="protein sequence ID" value="RUO39460.1"/>
    <property type="molecule type" value="Genomic_DNA"/>
</dbReference>
<evidence type="ECO:0000256" key="2">
    <source>
        <dbReference type="SAM" id="SignalP"/>
    </source>
</evidence>
<organism evidence="3 4">
    <name type="scientific">Pseudidiomarina aestuarii</name>
    <dbReference type="NCBI Taxonomy" id="624146"/>
    <lineage>
        <taxon>Bacteria</taxon>
        <taxon>Pseudomonadati</taxon>
        <taxon>Pseudomonadota</taxon>
        <taxon>Gammaproteobacteria</taxon>
        <taxon>Alteromonadales</taxon>
        <taxon>Idiomarinaceae</taxon>
        <taxon>Pseudidiomarina</taxon>
    </lineage>
</organism>
<gene>
    <name evidence="3" type="ORF">CWE22_09170</name>
</gene>
<name>A0A7Z7ESV5_9GAMM</name>
<dbReference type="Pfam" id="PF10563">
    <property type="entry name" value="CA_like"/>
    <property type="match status" value="1"/>
</dbReference>
<dbReference type="AlphaFoldDB" id="A0A7Z7ESV5"/>
<keyword evidence="4" id="KW-1185">Reference proteome</keyword>
<evidence type="ECO:0000256" key="1">
    <source>
        <dbReference type="SAM" id="MobiDB-lite"/>
    </source>
</evidence>
<protein>
    <recommendedName>
        <fullName evidence="5">Cadmium carbonic anhydrase</fullName>
    </recommendedName>
</protein>
<evidence type="ECO:0000313" key="4">
    <source>
        <dbReference type="Proteomes" id="UP000287766"/>
    </source>
</evidence>
<accession>A0A7Z7ESV5</accession>
<feature type="signal peptide" evidence="2">
    <location>
        <begin position="1"/>
        <end position="20"/>
    </location>
</feature>
<proteinExistence type="predicted"/>
<sequence length="279" mass="29481">MKTKLLVTAVAFALSSSALAQVADSVIAEQRAQLAANTEGKGFGPQSPRDLDQEDGNNLRLFSKAPSHTQMNLCNIHFHAAAEHKGGEFTTYAGNGDGEGYNTGYVYNGTLAQELLAPPSRAICPGSKGSLQSGDTIEVHYVFSSAQVQPGATLGSCLADGTMNPQLRVEGQVLVLVNDENAADFQQLAAVGTENGYHQALNIPTNTGDPIEYAGSTTGPAYNTQGSPLQVSWSVRPEVAYVNIDSVGAWCDSNPFEERAAHGVRNLVINPDLISDIDD</sequence>
<reference evidence="4" key="1">
    <citation type="journal article" date="2018" name="Front. Microbiol.">
        <title>Genome-Based Analysis Reveals the Taxonomy and Diversity of the Family Idiomarinaceae.</title>
        <authorList>
            <person name="Liu Y."/>
            <person name="Lai Q."/>
            <person name="Shao Z."/>
        </authorList>
    </citation>
    <scope>NUCLEOTIDE SEQUENCE [LARGE SCALE GENOMIC DNA]</scope>
    <source>
        <strain evidence="4">KYW314</strain>
    </source>
</reference>
<evidence type="ECO:0008006" key="5">
    <source>
        <dbReference type="Google" id="ProtNLM"/>
    </source>
</evidence>
<keyword evidence="2" id="KW-0732">Signal</keyword>
<comment type="caution">
    <text evidence="3">The sequence shown here is derived from an EMBL/GenBank/DDBJ whole genome shotgun (WGS) entry which is preliminary data.</text>
</comment>
<feature type="chain" id="PRO_5031337833" description="Cadmium carbonic anhydrase" evidence="2">
    <location>
        <begin position="21"/>
        <end position="279"/>
    </location>
</feature>
<dbReference type="Proteomes" id="UP000287766">
    <property type="component" value="Unassembled WGS sequence"/>
</dbReference>
<dbReference type="RefSeq" id="WP_169931135.1">
    <property type="nucleotide sequence ID" value="NZ_PIPR01000002.1"/>
</dbReference>
<evidence type="ECO:0000313" key="3">
    <source>
        <dbReference type="EMBL" id="RUO39460.1"/>
    </source>
</evidence>
<dbReference type="InterPro" id="IPR018883">
    <property type="entry name" value="Delta_CA"/>
</dbReference>
<feature type="region of interest" description="Disordered" evidence="1">
    <location>
        <begin position="38"/>
        <end position="57"/>
    </location>
</feature>